<dbReference type="EMBL" id="GBRH01272621">
    <property type="protein sequence ID" value="JAD25274.1"/>
    <property type="molecule type" value="Transcribed_RNA"/>
</dbReference>
<evidence type="ECO:0008006" key="2">
    <source>
        <dbReference type="Google" id="ProtNLM"/>
    </source>
</evidence>
<dbReference type="InterPro" id="IPR036865">
    <property type="entry name" value="CRAL-TRIO_dom_sf"/>
</dbReference>
<dbReference type="PANTHER" id="PTHR45657">
    <property type="entry name" value="CRAL-TRIO DOMAIN-CONTAINING PROTEIN YKL091C-RELATED"/>
    <property type="match status" value="1"/>
</dbReference>
<dbReference type="AlphaFoldDB" id="A0A0A8YG68"/>
<dbReference type="Gene3D" id="3.40.525.10">
    <property type="entry name" value="CRAL-TRIO lipid binding domain"/>
    <property type="match status" value="1"/>
</dbReference>
<reference evidence="1" key="2">
    <citation type="journal article" date="2015" name="Data Brief">
        <title>Shoot transcriptome of the giant reed, Arundo donax.</title>
        <authorList>
            <person name="Barrero R.A."/>
            <person name="Guerrero F.D."/>
            <person name="Moolhuijzen P."/>
            <person name="Goolsby J.A."/>
            <person name="Tidwell J."/>
            <person name="Bellgard S.E."/>
            <person name="Bellgard M.I."/>
        </authorList>
    </citation>
    <scope>NUCLEOTIDE SEQUENCE</scope>
    <source>
        <tissue evidence="1">Shoot tissue taken approximately 20 cm above the soil surface</tissue>
    </source>
</reference>
<organism evidence="1">
    <name type="scientific">Arundo donax</name>
    <name type="common">Giant reed</name>
    <name type="synonym">Donax arundinaceus</name>
    <dbReference type="NCBI Taxonomy" id="35708"/>
    <lineage>
        <taxon>Eukaryota</taxon>
        <taxon>Viridiplantae</taxon>
        <taxon>Streptophyta</taxon>
        <taxon>Embryophyta</taxon>
        <taxon>Tracheophyta</taxon>
        <taxon>Spermatophyta</taxon>
        <taxon>Magnoliopsida</taxon>
        <taxon>Liliopsida</taxon>
        <taxon>Poales</taxon>
        <taxon>Poaceae</taxon>
        <taxon>PACMAD clade</taxon>
        <taxon>Arundinoideae</taxon>
        <taxon>Arundineae</taxon>
        <taxon>Arundo</taxon>
    </lineage>
</organism>
<reference evidence="1" key="1">
    <citation type="submission" date="2014-09" db="EMBL/GenBank/DDBJ databases">
        <authorList>
            <person name="Magalhaes I.L.F."/>
            <person name="Oliveira U."/>
            <person name="Santos F.R."/>
            <person name="Vidigal T.H.D.A."/>
            <person name="Brescovit A.D."/>
            <person name="Santos A.J."/>
        </authorList>
    </citation>
    <scope>NUCLEOTIDE SEQUENCE</scope>
    <source>
        <tissue evidence="1">Shoot tissue taken approximately 20 cm above the soil surface</tissue>
    </source>
</reference>
<evidence type="ECO:0000313" key="1">
    <source>
        <dbReference type="EMBL" id="JAD25274.1"/>
    </source>
</evidence>
<dbReference type="InterPro" id="IPR051026">
    <property type="entry name" value="PI/PC_transfer"/>
</dbReference>
<dbReference type="GO" id="GO:0000139">
    <property type="term" value="C:Golgi membrane"/>
    <property type="evidence" value="ECO:0007669"/>
    <property type="project" value="UniProtKB-SubCell"/>
</dbReference>
<protein>
    <recommendedName>
        <fullName evidence="2">CRAL-TRIO domain-containing protein</fullName>
    </recommendedName>
</protein>
<sequence>MIIFPACSLGAKMHIDSSTVILDVQGVGLKHFSNTARDFIFCVQKICNDNYPGTLSNVYCQCWCWLSAAMEHCKALP</sequence>
<dbReference type="PANTHER" id="PTHR45657:SF1">
    <property type="entry name" value="CRAL-TRIO DOMAIN-CONTAINING PROTEIN YKL091C-RELATED"/>
    <property type="match status" value="1"/>
</dbReference>
<dbReference type="GO" id="GO:0005886">
    <property type="term" value="C:plasma membrane"/>
    <property type="evidence" value="ECO:0007669"/>
    <property type="project" value="UniProtKB-SubCell"/>
</dbReference>
<proteinExistence type="predicted"/>
<accession>A0A0A8YG68</accession>
<name>A0A0A8YG68_ARUDO</name>
<dbReference type="SUPFAM" id="SSF52087">
    <property type="entry name" value="CRAL/TRIO domain"/>
    <property type="match status" value="1"/>
</dbReference>